<sequence length="137" mass="14854">MKTQTILAAVALVSVLAASDASADPYECSLSVSPSYVLRGQSFSYDINIPFFPNPGPWPPEYQGVYQRFTVVFYGPDLPPSGETYPGTSGYWGSSLTGYQNPPSGGFSGTYLRYATFYYYPTGVAYCTTNTVAVTLQ</sequence>
<reference evidence="2 3" key="1">
    <citation type="submission" date="2021-02" db="EMBL/GenBank/DDBJ databases">
        <title>De Novo genome assembly of isolated myxobacteria.</title>
        <authorList>
            <person name="Stevens D.C."/>
        </authorList>
    </citation>
    <scope>NUCLEOTIDE SEQUENCE [LARGE SCALE GENOMIC DNA]</scope>
    <source>
        <strain evidence="3">SCPEA02</strain>
    </source>
</reference>
<evidence type="ECO:0008006" key="4">
    <source>
        <dbReference type="Google" id="ProtNLM"/>
    </source>
</evidence>
<dbReference type="RefSeq" id="WP_206720701.1">
    <property type="nucleotide sequence ID" value="NZ_CP071090.1"/>
</dbReference>
<proteinExistence type="predicted"/>
<feature type="signal peptide" evidence="1">
    <location>
        <begin position="1"/>
        <end position="23"/>
    </location>
</feature>
<evidence type="ECO:0000313" key="3">
    <source>
        <dbReference type="Proteomes" id="UP000662747"/>
    </source>
</evidence>
<keyword evidence="3" id="KW-1185">Reference proteome</keyword>
<evidence type="ECO:0000313" key="2">
    <source>
        <dbReference type="EMBL" id="QSQ19113.1"/>
    </source>
</evidence>
<accession>A0ABX7NKE1</accession>
<evidence type="ECO:0000256" key="1">
    <source>
        <dbReference type="SAM" id="SignalP"/>
    </source>
</evidence>
<name>A0ABX7NKE1_9BACT</name>
<dbReference type="Proteomes" id="UP000662747">
    <property type="component" value="Chromosome"/>
</dbReference>
<dbReference type="EMBL" id="CP071090">
    <property type="protein sequence ID" value="QSQ19113.1"/>
    <property type="molecule type" value="Genomic_DNA"/>
</dbReference>
<keyword evidence="1" id="KW-0732">Signal</keyword>
<protein>
    <recommendedName>
        <fullName evidence="4">Secreted protein</fullName>
    </recommendedName>
</protein>
<feature type="chain" id="PRO_5047545841" description="Secreted protein" evidence="1">
    <location>
        <begin position="24"/>
        <end position="137"/>
    </location>
</feature>
<organism evidence="2 3">
    <name type="scientific">Pyxidicoccus parkwayensis</name>
    <dbReference type="NCBI Taxonomy" id="2813578"/>
    <lineage>
        <taxon>Bacteria</taxon>
        <taxon>Pseudomonadati</taxon>
        <taxon>Myxococcota</taxon>
        <taxon>Myxococcia</taxon>
        <taxon>Myxococcales</taxon>
        <taxon>Cystobacterineae</taxon>
        <taxon>Myxococcaceae</taxon>
        <taxon>Pyxidicoccus</taxon>
    </lineage>
</organism>
<gene>
    <name evidence="2" type="ORF">JY651_27605</name>
</gene>